<comment type="caution">
    <text evidence="3">The sequence shown here is derived from an EMBL/GenBank/DDBJ whole genome shotgun (WGS) entry which is preliminary data.</text>
</comment>
<dbReference type="Proteomes" id="UP001283341">
    <property type="component" value="Unassembled WGS sequence"/>
</dbReference>
<reference evidence="3" key="1">
    <citation type="journal article" date="2023" name="Mol. Phylogenet. Evol.">
        <title>Genome-scale phylogeny and comparative genomics of the fungal order Sordariales.</title>
        <authorList>
            <person name="Hensen N."/>
            <person name="Bonometti L."/>
            <person name="Westerberg I."/>
            <person name="Brannstrom I.O."/>
            <person name="Guillou S."/>
            <person name="Cros-Aarteil S."/>
            <person name="Calhoun S."/>
            <person name="Haridas S."/>
            <person name="Kuo A."/>
            <person name="Mondo S."/>
            <person name="Pangilinan J."/>
            <person name="Riley R."/>
            <person name="LaButti K."/>
            <person name="Andreopoulos B."/>
            <person name="Lipzen A."/>
            <person name="Chen C."/>
            <person name="Yan M."/>
            <person name="Daum C."/>
            <person name="Ng V."/>
            <person name="Clum A."/>
            <person name="Steindorff A."/>
            <person name="Ohm R.A."/>
            <person name="Martin F."/>
            <person name="Silar P."/>
            <person name="Natvig D.O."/>
            <person name="Lalanne C."/>
            <person name="Gautier V."/>
            <person name="Ament-Velasquez S.L."/>
            <person name="Kruys A."/>
            <person name="Hutchinson M.I."/>
            <person name="Powell A.J."/>
            <person name="Barry K."/>
            <person name="Miller A.N."/>
            <person name="Grigoriev I.V."/>
            <person name="Debuchy R."/>
            <person name="Gladieux P."/>
            <person name="Hiltunen Thoren M."/>
            <person name="Johannesson H."/>
        </authorList>
    </citation>
    <scope>NUCLEOTIDE SEQUENCE</scope>
    <source>
        <strain evidence="3">CBS 118394</strain>
    </source>
</reference>
<organism evidence="3 4">
    <name type="scientific">Apodospora peruviana</name>
    <dbReference type="NCBI Taxonomy" id="516989"/>
    <lineage>
        <taxon>Eukaryota</taxon>
        <taxon>Fungi</taxon>
        <taxon>Dikarya</taxon>
        <taxon>Ascomycota</taxon>
        <taxon>Pezizomycotina</taxon>
        <taxon>Sordariomycetes</taxon>
        <taxon>Sordariomycetidae</taxon>
        <taxon>Sordariales</taxon>
        <taxon>Lasiosphaeriaceae</taxon>
        <taxon>Apodospora</taxon>
    </lineage>
</organism>
<feature type="region of interest" description="Disordered" evidence="1">
    <location>
        <begin position="254"/>
        <end position="405"/>
    </location>
</feature>
<dbReference type="EMBL" id="JAUEDM010000007">
    <property type="protein sequence ID" value="KAK3313429.1"/>
    <property type="molecule type" value="Genomic_DNA"/>
</dbReference>
<feature type="compositionally biased region" description="Low complexity" evidence="1">
    <location>
        <begin position="292"/>
        <end position="306"/>
    </location>
</feature>
<keyword evidence="2" id="KW-0472">Membrane</keyword>
<evidence type="ECO:0000256" key="1">
    <source>
        <dbReference type="SAM" id="MobiDB-lite"/>
    </source>
</evidence>
<accession>A0AAE0M0A3</accession>
<evidence type="ECO:0000313" key="4">
    <source>
        <dbReference type="Proteomes" id="UP001283341"/>
    </source>
</evidence>
<name>A0AAE0M0A3_9PEZI</name>
<evidence type="ECO:0000256" key="2">
    <source>
        <dbReference type="SAM" id="Phobius"/>
    </source>
</evidence>
<dbReference type="AlphaFoldDB" id="A0AAE0M0A3"/>
<feature type="compositionally biased region" description="Polar residues" evidence="1">
    <location>
        <begin position="492"/>
        <end position="508"/>
    </location>
</feature>
<keyword evidence="2" id="KW-1133">Transmembrane helix</keyword>
<sequence length="508" mass="56846">MRFPQLSTDGRVAGGLGGAVIHHGLRRSVPPPCWNCLSGDAKIGIIIVIVIVSLLIIFLGWYFCIKHKGELIFTYRADHRSPRGGVAIALTPLGTPPSDGGYDPAENARRRRSRKKKSKKHKKSNNRRRRSRRRRSSSLRTSRSATPGAVPRPATPWEAPPPGGLSLLIPQMVPVFGFPTTIPGISMGIYPQGYQQAQQPAQQYPLYQYYQPGQQYQPYDQNQYPQQGQYQQGQQQAGQYQQGQFYYQVPPQQAQYCQPQVPPQAHTQPTQRRRSHNNHPSQVNQQPAGSFPTAPAPTRGAAPAPGVRRQQSEPHQRPRTRRGPQDIPSPEVPLRGRSIIVRHPPEGYAETLEDTEEEENVERARAHIAPPSRMAPLSPIPSGSSVTLVAPTPSPQATPSPSESFILGPTSPVVYLPSFPPLEETTYPPSTPPLHREWRRAHYTVLDEVEWEERSGWSQDQVSWGSQSEQERMRAELDAEVEELERERGFSTGVNAQPRRTSSIFEVD</sequence>
<gene>
    <name evidence="3" type="ORF">B0H66DRAFT_594323</name>
</gene>
<reference evidence="3" key="2">
    <citation type="submission" date="2023-06" db="EMBL/GenBank/DDBJ databases">
        <authorList>
            <consortium name="Lawrence Berkeley National Laboratory"/>
            <person name="Haridas S."/>
            <person name="Hensen N."/>
            <person name="Bonometti L."/>
            <person name="Westerberg I."/>
            <person name="Brannstrom I.O."/>
            <person name="Guillou S."/>
            <person name="Cros-Aarteil S."/>
            <person name="Calhoun S."/>
            <person name="Kuo A."/>
            <person name="Mondo S."/>
            <person name="Pangilinan J."/>
            <person name="Riley R."/>
            <person name="Labutti K."/>
            <person name="Andreopoulos B."/>
            <person name="Lipzen A."/>
            <person name="Chen C."/>
            <person name="Yanf M."/>
            <person name="Daum C."/>
            <person name="Ng V."/>
            <person name="Clum A."/>
            <person name="Steindorff A."/>
            <person name="Ohm R."/>
            <person name="Martin F."/>
            <person name="Silar P."/>
            <person name="Natvig D."/>
            <person name="Lalanne C."/>
            <person name="Gautier V."/>
            <person name="Ament-Velasquez S.L."/>
            <person name="Kruys A."/>
            <person name="Hutchinson M.I."/>
            <person name="Powell A.J."/>
            <person name="Barry K."/>
            <person name="Miller A.N."/>
            <person name="Grigoriev I.V."/>
            <person name="Debuchy R."/>
            <person name="Gladieux P."/>
            <person name="Thoren M.H."/>
            <person name="Johannesson H."/>
        </authorList>
    </citation>
    <scope>NUCLEOTIDE SEQUENCE</scope>
    <source>
        <strain evidence="3">CBS 118394</strain>
    </source>
</reference>
<evidence type="ECO:0000313" key="3">
    <source>
        <dbReference type="EMBL" id="KAK3313429.1"/>
    </source>
</evidence>
<feature type="compositionally biased region" description="Polar residues" evidence="1">
    <location>
        <begin position="278"/>
        <end position="288"/>
    </location>
</feature>
<feature type="region of interest" description="Disordered" evidence="1">
    <location>
        <begin position="88"/>
        <end position="162"/>
    </location>
</feature>
<feature type="region of interest" description="Disordered" evidence="1">
    <location>
        <begin position="216"/>
        <end position="235"/>
    </location>
</feature>
<feature type="compositionally biased region" description="Polar residues" evidence="1">
    <location>
        <begin position="456"/>
        <end position="468"/>
    </location>
</feature>
<feature type="region of interest" description="Disordered" evidence="1">
    <location>
        <begin position="455"/>
        <end position="508"/>
    </location>
</feature>
<keyword evidence="2" id="KW-0812">Transmembrane</keyword>
<feature type="transmembrane region" description="Helical" evidence="2">
    <location>
        <begin position="43"/>
        <end position="65"/>
    </location>
</feature>
<keyword evidence="4" id="KW-1185">Reference proteome</keyword>
<feature type="compositionally biased region" description="Basic residues" evidence="1">
    <location>
        <begin position="109"/>
        <end position="137"/>
    </location>
</feature>
<proteinExistence type="predicted"/>
<protein>
    <submittedName>
        <fullName evidence="3">Uncharacterized protein</fullName>
    </submittedName>
</protein>
<feature type="compositionally biased region" description="Acidic residues" evidence="1">
    <location>
        <begin position="351"/>
        <end position="360"/>
    </location>
</feature>